<evidence type="ECO:0000259" key="3">
    <source>
        <dbReference type="Pfam" id="PF24535"/>
    </source>
</evidence>
<accession>A0AAV9HD89</accession>
<evidence type="ECO:0000256" key="1">
    <source>
        <dbReference type="SAM" id="MobiDB-lite"/>
    </source>
</evidence>
<dbReference type="EMBL" id="MU865111">
    <property type="protein sequence ID" value="KAK4457498.1"/>
    <property type="molecule type" value="Genomic_DNA"/>
</dbReference>
<dbReference type="Proteomes" id="UP001321749">
    <property type="component" value="Unassembled WGS sequence"/>
</dbReference>
<reference evidence="4" key="2">
    <citation type="submission" date="2023-06" db="EMBL/GenBank/DDBJ databases">
        <authorList>
            <consortium name="Lawrence Berkeley National Laboratory"/>
            <person name="Mondo S.J."/>
            <person name="Hensen N."/>
            <person name="Bonometti L."/>
            <person name="Westerberg I."/>
            <person name="Brannstrom I.O."/>
            <person name="Guillou S."/>
            <person name="Cros-Aarteil S."/>
            <person name="Calhoun S."/>
            <person name="Haridas S."/>
            <person name="Kuo A."/>
            <person name="Pangilinan J."/>
            <person name="Riley R."/>
            <person name="Labutti K."/>
            <person name="Andreopoulos B."/>
            <person name="Lipzen A."/>
            <person name="Chen C."/>
            <person name="Yanf M."/>
            <person name="Daum C."/>
            <person name="Ng V."/>
            <person name="Clum A."/>
            <person name="Steindorff A."/>
            <person name="Ohm R."/>
            <person name="Martin F."/>
            <person name="Silar P."/>
            <person name="Natvig D."/>
            <person name="Lalanne C."/>
            <person name="Gautier V."/>
            <person name="Ament-Velasquez S.L."/>
            <person name="Kruys A."/>
            <person name="Hutchinson M.I."/>
            <person name="Powell A.J."/>
            <person name="Barry K."/>
            <person name="Miller A.N."/>
            <person name="Grigoriev I.V."/>
            <person name="Debuchy R."/>
            <person name="Gladieux P."/>
            <person name="Thoren M.H."/>
            <person name="Johannesson H."/>
        </authorList>
    </citation>
    <scope>NUCLEOTIDE SEQUENCE</scope>
    <source>
        <strain evidence="4">PSN324</strain>
    </source>
</reference>
<feature type="transmembrane region" description="Helical" evidence="2">
    <location>
        <begin position="110"/>
        <end position="136"/>
    </location>
</feature>
<keyword evidence="2" id="KW-0472">Membrane</keyword>
<proteinExistence type="predicted"/>
<sequence length="383" mass="42478">MGYRPYSLGSVYPPTVSALSEVPEGHPIPRGRDSLISAPTEALHPLENGSPQANDRYNHSGFRDRQPDSSPEQPEFKTAIGGSTTNNRTVRHLKMFNLMQNSKLRGSGHLVLNALRAFTVVGLVVVMASSWAMIVLSGITGHFAFFDCISHFFVFAICVVLVISEVGLFKRWFARNFPILGPEHSLGWLGLALLIIGCDIMADLVKPAYEKENIGLPIWRLVLSSGILSITFGVFNMLASVIFRDGTNGINARQIRSDGSLAAPSHTKDYYDTYSQDFMPSQYSQRSNSLRRRDEETAAVVEDDEKKPSAFKRMTMRFGKSRPQISNPIPQDSLHPDSAMNETYNSRSSPIVPGIQRPATALHPAHTGGSRYSKYSEAHMDRF</sequence>
<dbReference type="Pfam" id="PF24535">
    <property type="entry name" value="DUF7598"/>
    <property type="match status" value="1"/>
</dbReference>
<feature type="region of interest" description="Disordered" evidence="1">
    <location>
        <begin position="320"/>
        <end position="383"/>
    </location>
</feature>
<reference evidence="4" key="1">
    <citation type="journal article" date="2023" name="Mol. Phylogenet. Evol.">
        <title>Genome-scale phylogeny and comparative genomics of the fungal order Sordariales.</title>
        <authorList>
            <person name="Hensen N."/>
            <person name="Bonometti L."/>
            <person name="Westerberg I."/>
            <person name="Brannstrom I.O."/>
            <person name="Guillou S."/>
            <person name="Cros-Aarteil S."/>
            <person name="Calhoun S."/>
            <person name="Haridas S."/>
            <person name="Kuo A."/>
            <person name="Mondo S."/>
            <person name="Pangilinan J."/>
            <person name="Riley R."/>
            <person name="LaButti K."/>
            <person name="Andreopoulos B."/>
            <person name="Lipzen A."/>
            <person name="Chen C."/>
            <person name="Yan M."/>
            <person name="Daum C."/>
            <person name="Ng V."/>
            <person name="Clum A."/>
            <person name="Steindorff A."/>
            <person name="Ohm R.A."/>
            <person name="Martin F."/>
            <person name="Silar P."/>
            <person name="Natvig D.O."/>
            <person name="Lalanne C."/>
            <person name="Gautier V."/>
            <person name="Ament-Velasquez S.L."/>
            <person name="Kruys A."/>
            <person name="Hutchinson M.I."/>
            <person name="Powell A.J."/>
            <person name="Barry K."/>
            <person name="Miller A.N."/>
            <person name="Grigoriev I.V."/>
            <person name="Debuchy R."/>
            <person name="Gladieux P."/>
            <person name="Hiltunen Thoren M."/>
            <person name="Johannesson H."/>
        </authorList>
    </citation>
    <scope>NUCLEOTIDE SEQUENCE</scope>
    <source>
        <strain evidence="4">PSN324</strain>
    </source>
</reference>
<organism evidence="4 5">
    <name type="scientific">Cladorrhinum samala</name>
    <dbReference type="NCBI Taxonomy" id="585594"/>
    <lineage>
        <taxon>Eukaryota</taxon>
        <taxon>Fungi</taxon>
        <taxon>Dikarya</taxon>
        <taxon>Ascomycota</taxon>
        <taxon>Pezizomycotina</taxon>
        <taxon>Sordariomycetes</taxon>
        <taxon>Sordariomycetidae</taxon>
        <taxon>Sordariales</taxon>
        <taxon>Podosporaceae</taxon>
        <taxon>Cladorrhinum</taxon>
    </lineage>
</organism>
<feature type="compositionally biased region" description="Polar residues" evidence="1">
    <location>
        <begin position="340"/>
        <end position="349"/>
    </location>
</feature>
<feature type="compositionally biased region" description="Basic and acidic residues" evidence="1">
    <location>
        <begin position="374"/>
        <end position="383"/>
    </location>
</feature>
<keyword evidence="5" id="KW-1185">Reference proteome</keyword>
<feature type="region of interest" description="Disordered" evidence="1">
    <location>
        <begin position="43"/>
        <end position="84"/>
    </location>
</feature>
<feature type="transmembrane region" description="Helical" evidence="2">
    <location>
        <begin position="142"/>
        <end position="164"/>
    </location>
</feature>
<evidence type="ECO:0000313" key="4">
    <source>
        <dbReference type="EMBL" id="KAK4457498.1"/>
    </source>
</evidence>
<name>A0AAV9HD89_9PEZI</name>
<gene>
    <name evidence="4" type="ORF">QBC42DRAFT_278929</name>
</gene>
<keyword evidence="2" id="KW-0812">Transmembrane</keyword>
<evidence type="ECO:0000313" key="5">
    <source>
        <dbReference type="Proteomes" id="UP001321749"/>
    </source>
</evidence>
<dbReference type="AlphaFoldDB" id="A0AAV9HD89"/>
<feature type="compositionally biased region" description="Basic and acidic residues" evidence="1">
    <location>
        <begin position="56"/>
        <end position="67"/>
    </location>
</feature>
<comment type="caution">
    <text evidence="4">The sequence shown here is derived from an EMBL/GenBank/DDBJ whole genome shotgun (WGS) entry which is preliminary data.</text>
</comment>
<evidence type="ECO:0000256" key="2">
    <source>
        <dbReference type="SAM" id="Phobius"/>
    </source>
</evidence>
<dbReference type="InterPro" id="IPR056019">
    <property type="entry name" value="DUF7598"/>
</dbReference>
<protein>
    <recommendedName>
        <fullName evidence="3">DUF7598 domain-containing protein</fullName>
    </recommendedName>
</protein>
<feature type="transmembrane region" description="Helical" evidence="2">
    <location>
        <begin position="222"/>
        <end position="243"/>
    </location>
</feature>
<feature type="region of interest" description="Disordered" evidence="1">
    <location>
        <begin position="282"/>
        <end position="303"/>
    </location>
</feature>
<keyword evidence="2" id="KW-1133">Transmembrane helix</keyword>
<feature type="transmembrane region" description="Helical" evidence="2">
    <location>
        <begin position="185"/>
        <end position="202"/>
    </location>
</feature>
<feature type="domain" description="DUF7598" evidence="3">
    <location>
        <begin position="108"/>
        <end position="242"/>
    </location>
</feature>